<dbReference type="SUPFAM" id="SSF57667">
    <property type="entry name" value="beta-beta-alpha zinc fingers"/>
    <property type="match status" value="3"/>
</dbReference>
<dbReference type="EMBL" id="LRBV02000011">
    <property type="status" value="NOT_ANNOTATED_CDS"/>
    <property type="molecule type" value="Genomic_DNA"/>
</dbReference>
<dbReference type="Gramene" id="QL11p025811:mrna">
    <property type="protein sequence ID" value="QL11p025811:mrna"/>
    <property type="gene ID" value="QL11p025811"/>
</dbReference>
<feature type="compositionally biased region" description="Basic and acidic residues" evidence="1">
    <location>
        <begin position="392"/>
        <end position="412"/>
    </location>
</feature>
<dbReference type="PANTHER" id="PTHR12300:SF43">
    <property type="entry name" value="HVA22-LIKE PROTEIN"/>
    <property type="match status" value="1"/>
</dbReference>
<dbReference type="Gene3D" id="3.30.160.60">
    <property type="entry name" value="Classic Zinc Finger"/>
    <property type="match status" value="3"/>
</dbReference>
<feature type="compositionally biased region" description="Acidic residues" evidence="1">
    <location>
        <begin position="460"/>
        <end position="472"/>
    </location>
</feature>
<dbReference type="Proteomes" id="UP000594261">
    <property type="component" value="Chromosome 11"/>
</dbReference>
<feature type="compositionally biased region" description="Basic and acidic residues" evidence="1">
    <location>
        <begin position="441"/>
        <end position="459"/>
    </location>
</feature>
<keyword evidence="2" id="KW-0812">Transmembrane</keyword>
<evidence type="ECO:0000259" key="3">
    <source>
        <dbReference type="PROSITE" id="PS00028"/>
    </source>
</evidence>
<feature type="domain" description="C2H2-type" evidence="3">
    <location>
        <begin position="571"/>
        <end position="593"/>
    </location>
</feature>
<dbReference type="PANTHER" id="PTHR12300">
    <property type="entry name" value="HVA22-LIKE PROTEINS"/>
    <property type="match status" value="1"/>
</dbReference>
<name>A0A7N2MXA2_QUELO</name>
<feature type="region of interest" description="Disordered" evidence="1">
    <location>
        <begin position="392"/>
        <end position="429"/>
    </location>
</feature>
<sequence length="703" mass="80378">MGFVGYLFFALKCFDLFACPLFSLGYPLCASICAIESNSNSDTRKLIAYWVFYSLISLFEHAFMKLLEWLPFWPHMKLIIMYWLMIPHFGNALYFYELLVQPCLSLVPQIVINLFNEWKEHCLKRDGFPTEAAERYQKQNESEASEELISSDESKSIENNVGQKEDKDVEVTEENEDVEVTEKNEVAAIERVTPIESTLVQTGKTTETLTDMNVTSKSTPDFTEVQRKISLLQHQRNMNIHRQKKCASSNGLKEEVNIKQWDVHGLQINSTKIVQDTRSPLLCYICNVWCPSKDNLDAHLNEKKHLARIQELADFKKDKDVEVTEENEDVEVTEKNEVAAIERSKSIENNVGQKEDKDVEVTEENEDVEVTEENEDVEVTEKNEVAAIERSKSIEDNVEQKEDKDVEVTKENEDVEVTEENEDVGVTEKNEVVAIERSKSIEDNVEQKEDKDVEVTKENEDVEVTEENEDVGVTEKNEVVAIERSKSIEDNVEQKEDKDVEVTEENEDVEVTEENEDVGVTEKNEVVAIERVTPIESTLVQTGKSIETLTDMNVTSKSTPDFTKVQKEWACAICKVTIQSETTLNSHLQGKRHKANCEVLKAITRAKKKNFPTSTTKKHEQTQTQKKCASSNGLKEEVNIKQWDVHGLQINSKKIVQDTRSPLSCYICNLRCPNKDNLDGHLKGKKHLARIRELADFVEGQHA</sequence>
<dbReference type="InterPro" id="IPR004345">
    <property type="entry name" value="TB2_DP1_HVA22"/>
</dbReference>
<feature type="transmembrane region" description="Helical" evidence="2">
    <location>
        <begin position="47"/>
        <end position="67"/>
    </location>
</feature>
<dbReference type="PROSITE" id="PS00028">
    <property type="entry name" value="ZINC_FINGER_C2H2_1"/>
    <property type="match status" value="1"/>
</dbReference>
<dbReference type="GO" id="GO:0003676">
    <property type="term" value="F:nucleic acid binding"/>
    <property type="evidence" value="ECO:0007669"/>
    <property type="project" value="InterPro"/>
</dbReference>
<dbReference type="InterPro" id="IPR036236">
    <property type="entry name" value="Znf_C2H2_sf"/>
</dbReference>
<reference evidence="4 5" key="1">
    <citation type="journal article" date="2016" name="G3 (Bethesda)">
        <title>First Draft Assembly and Annotation of the Genome of a California Endemic Oak Quercus lobata Nee (Fagaceae).</title>
        <authorList>
            <person name="Sork V.L."/>
            <person name="Fitz-Gibbon S.T."/>
            <person name="Puiu D."/>
            <person name="Crepeau M."/>
            <person name="Gugger P.F."/>
            <person name="Sherman R."/>
            <person name="Stevens K."/>
            <person name="Langley C.H."/>
            <person name="Pellegrini M."/>
            <person name="Salzberg S.L."/>
        </authorList>
    </citation>
    <scope>NUCLEOTIDE SEQUENCE [LARGE SCALE GENOMIC DNA]</scope>
    <source>
        <strain evidence="4 5">cv. SW786</strain>
    </source>
</reference>
<dbReference type="InterPro" id="IPR003604">
    <property type="entry name" value="Matrin/U1-like-C_Znf_C2H2"/>
</dbReference>
<organism evidence="4 5">
    <name type="scientific">Quercus lobata</name>
    <name type="common">Valley oak</name>
    <dbReference type="NCBI Taxonomy" id="97700"/>
    <lineage>
        <taxon>Eukaryota</taxon>
        <taxon>Viridiplantae</taxon>
        <taxon>Streptophyta</taxon>
        <taxon>Embryophyta</taxon>
        <taxon>Tracheophyta</taxon>
        <taxon>Spermatophyta</taxon>
        <taxon>Magnoliopsida</taxon>
        <taxon>eudicotyledons</taxon>
        <taxon>Gunneridae</taxon>
        <taxon>Pentapetalae</taxon>
        <taxon>rosids</taxon>
        <taxon>fabids</taxon>
        <taxon>Fagales</taxon>
        <taxon>Fagaceae</taxon>
        <taxon>Quercus</taxon>
    </lineage>
</organism>
<keyword evidence="2" id="KW-1133">Transmembrane helix</keyword>
<dbReference type="AlphaFoldDB" id="A0A7N2MXA2"/>
<reference evidence="4" key="2">
    <citation type="submission" date="2021-01" db="UniProtKB">
        <authorList>
            <consortium name="EnsemblPlants"/>
        </authorList>
    </citation>
    <scope>IDENTIFICATION</scope>
</reference>
<evidence type="ECO:0000256" key="2">
    <source>
        <dbReference type="SAM" id="Phobius"/>
    </source>
</evidence>
<evidence type="ECO:0000313" key="4">
    <source>
        <dbReference type="EnsemblPlants" id="QL11p025811:mrna"/>
    </source>
</evidence>
<keyword evidence="2" id="KW-0472">Membrane</keyword>
<accession>A0A7N2MXA2</accession>
<proteinExistence type="predicted"/>
<evidence type="ECO:0000313" key="5">
    <source>
        <dbReference type="Proteomes" id="UP000594261"/>
    </source>
</evidence>
<dbReference type="OMA" id="NIKQWDV"/>
<feature type="compositionally biased region" description="Acidic residues" evidence="1">
    <location>
        <begin position="413"/>
        <end position="425"/>
    </location>
</feature>
<keyword evidence="5" id="KW-1185">Reference proteome</keyword>
<dbReference type="InterPro" id="IPR013087">
    <property type="entry name" value="Znf_C2H2_type"/>
</dbReference>
<evidence type="ECO:0000256" key="1">
    <source>
        <dbReference type="SAM" id="MobiDB-lite"/>
    </source>
</evidence>
<dbReference type="SMART" id="SM00355">
    <property type="entry name" value="ZnF_C2H2"/>
    <property type="match status" value="3"/>
</dbReference>
<dbReference type="EnsemblPlants" id="QL11p025811:mrna">
    <property type="protein sequence ID" value="QL11p025811:mrna"/>
    <property type="gene ID" value="QL11p025811"/>
</dbReference>
<dbReference type="InParanoid" id="A0A7N2MXA2"/>
<dbReference type="SMART" id="SM00451">
    <property type="entry name" value="ZnF_U1"/>
    <property type="match status" value="3"/>
</dbReference>
<dbReference type="GO" id="GO:0008270">
    <property type="term" value="F:zinc ion binding"/>
    <property type="evidence" value="ECO:0007669"/>
    <property type="project" value="InterPro"/>
</dbReference>
<protein>
    <recommendedName>
        <fullName evidence="3">C2H2-type domain-containing protein</fullName>
    </recommendedName>
</protein>
<feature type="region of interest" description="Disordered" evidence="1">
    <location>
        <begin position="441"/>
        <end position="473"/>
    </location>
</feature>
<dbReference type="Pfam" id="PF12874">
    <property type="entry name" value="zf-met"/>
    <property type="match status" value="3"/>
</dbReference>
<feature type="region of interest" description="Disordered" evidence="1">
    <location>
        <begin position="134"/>
        <end position="175"/>
    </location>
</feature>
<feature type="region of interest" description="Disordered" evidence="1">
    <location>
        <begin position="608"/>
        <end position="631"/>
    </location>
</feature>
<dbReference type="Pfam" id="PF03134">
    <property type="entry name" value="TB2_DP1_HVA22"/>
    <property type="match status" value="1"/>
</dbReference>